<comment type="caution">
    <text evidence="14">The sequence shown here is derived from an EMBL/GenBank/DDBJ whole genome shotgun (WGS) entry which is preliminary data.</text>
</comment>
<feature type="transmembrane region" description="Helical" evidence="11">
    <location>
        <begin position="21"/>
        <end position="46"/>
    </location>
</feature>
<comment type="subcellular location">
    <subcellularLocation>
        <location evidence="1">Cell membrane</location>
        <topology evidence="1">Multi-pass membrane protein</topology>
    </subcellularLocation>
</comment>
<dbReference type="Pfam" id="PF18075">
    <property type="entry name" value="FtsX_ECD"/>
    <property type="match status" value="1"/>
</dbReference>
<evidence type="ECO:0000256" key="7">
    <source>
        <dbReference type="ARBA" id="ARBA00022989"/>
    </source>
</evidence>
<accession>A0ABV7A2G1</accession>
<dbReference type="PIRSF" id="PIRSF003097">
    <property type="entry name" value="FtsX"/>
    <property type="match status" value="1"/>
</dbReference>
<evidence type="ECO:0000256" key="5">
    <source>
        <dbReference type="ARBA" id="ARBA00022618"/>
    </source>
</evidence>
<dbReference type="EMBL" id="JBHRRZ010000003">
    <property type="protein sequence ID" value="MFC2947251.1"/>
    <property type="molecule type" value="Genomic_DNA"/>
</dbReference>
<evidence type="ECO:0000256" key="11">
    <source>
        <dbReference type="SAM" id="Phobius"/>
    </source>
</evidence>
<evidence type="ECO:0000313" key="14">
    <source>
        <dbReference type="EMBL" id="MFC2947251.1"/>
    </source>
</evidence>
<keyword evidence="4 10" id="KW-1003">Cell membrane</keyword>
<keyword evidence="7 11" id="KW-1133">Transmembrane helix</keyword>
<evidence type="ECO:0000313" key="15">
    <source>
        <dbReference type="Proteomes" id="UP001595387"/>
    </source>
</evidence>
<keyword evidence="6 11" id="KW-0812">Transmembrane</keyword>
<dbReference type="InterPro" id="IPR040690">
    <property type="entry name" value="FtsX_ECD"/>
</dbReference>
<evidence type="ECO:0000256" key="6">
    <source>
        <dbReference type="ARBA" id="ARBA00022692"/>
    </source>
</evidence>
<name>A0ABV7A2G1_9BACI</name>
<keyword evidence="15" id="KW-1185">Reference proteome</keyword>
<gene>
    <name evidence="14" type="primary">ftsX</name>
    <name evidence="14" type="ORF">ACFODW_02580</name>
</gene>
<feature type="transmembrane region" description="Helical" evidence="11">
    <location>
        <begin position="266"/>
        <end position="288"/>
    </location>
</feature>
<feature type="transmembrane region" description="Helical" evidence="11">
    <location>
        <begin position="225"/>
        <end position="246"/>
    </location>
</feature>
<proteinExistence type="inferred from homology"/>
<protein>
    <recommendedName>
        <fullName evidence="3 10">Cell division protein FtsX</fullName>
    </recommendedName>
</protein>
<evidence type="ECO:0000256" key="4">
    <source>
        <dbReference type="ARBA" id="ARBA00022475"/>
    </source>
</evidence>
<dbReference type="PANTHER" id="PTHR47755:SF1">
    <property type="entry name" value="CELL DIVISION PROTEIN FTSX"/>
    <property type="match status" value="1"/>
</dbReference>
<dbReference type="Gene3D" id="3.30.70.3040">
    <property type="match status" value="1"/>
</dbReference>
<comment type="function">
    <text evidence="10">Part of the ABC transporter FtsEX involved in asymmetric cellular division facilitating the initiation of sporulation.</text>
</comment>
<dbReference type="InterPro" id="IPR004513">
    <property type="entry name" value="FtsX"/>
</dbReference>
<dbReference type="Proteomes" id="UP001595387">
    <property type="component" value="Unassembled WGS sequence"/>
</dbReference>
<dbReference type="NCBIfam" id="NF038347">
    <property type="entry name" value="FtsX_Gpos"/>
    <property type="match status" value="1"/>
</dbReference>
<evidence type="ECO:0000259" key="12">
    <source>
        <dbReference type="Pfam" id="PF02687"/>
    </source>
</evidence>
<evidence type="ECO:0000256" key="10">
    <source>
        <dbReference type="PIRNR" id="PIRNR003097"/>
    </source>
</evidence>
<sequence length="297" mass="33065">MKFSTLTRHLREGAKNIFRNGWMTVASVGAVTTTLILVGAFIALMLNINQMATNIEDDVQVNVLIDPTLDEEEITALGDQIAEIEGVESVEFSSKDEQLESLVESMGEEGQAWQLFEQENPLNHAYEVHAQNPEQTGSVAEAIQKLEGTQEVNYGQEVVQQLFEFNQYARYIGLALIIGLLFTAIFLISNTIKITIMARSREIGIMKLVGATNGFIRWPFFIEGLLLGVLGSIIPIAVIMTGYYFLDNNLSDKISFSFVEILPFNPFAWQLSLIIFVIGATIGVWGSVMSVRKFLKV</sequence>
<dbReference type="PANTHER" id="PTHR47755">
    <property type="entry name" value="CELL DIVISION PROTEIN FTSX"/>
    <property type="match status" value="1"/>
</dbReference>
<dbReference type="Pfam" id="PF02687">
    <property type="entry name" value="FtsX"/>
    <property type="match status" value="1"/>
</dbReference>
<dbReference type="RefSeq" id="WP_390302505.1">
    <property type="nucleotide sequence ID" value="NZ_JBHRRZ010000003.1"/>
</dbReference>
<dbReference type="InterPro" id="IPR003838">
    <property type="entry name" value="ABC3_permease_C"/>
</dbReference>
<evidence type="ECO:0000256" key="8">
    <source>
        <dbReference type="ARBA" id="ARBA00023136"/>
    </source>
</evidence>
<organism evidence="14 15">
    <name type="scientific">Virgibacillus sediminis</name>
    <dbReference type="NCBI Taxonomy" id="202260"/>
    <lineage>
        <taxon>Bacteria</taxon>
        <taxon>Bacillati</taxon>
        <taxon>Bacillota</taxon>
        <taxon>Bacilli</taxon>
        <taxon>Bacillales</taxon>
        <taxon>Bacillaceae</taxon>
        <taxon>Virgibacillus</taxon>
    </lineage>
</organism>
<evidence type="ECO:0000259" key="13">
    <source>
        <dbReference type="Pfam" id="PF18075"/>
    </source>
</evidence>
<evidence type="ECO:0000256" key="1">
    <source>
        <dbReference type="ARBA" id="ARBA00004651"/>
    </source>
</evidence>
<feature type="transmembrane region" description="Helical" evidence="11">
    <location>
        <begin position="171"/>
        <end position="192"/>
    </location>
</feature>
<feature type="domain" description="FtsX extracellular" evidence="13">
    <location>
        <begin position="59"/>
        <end position="152"/>
    </location>
</feature>
<keyword evidence="5 10" id="KW-0132">Cell division</keyword>
<evidence type="ECO:0000256" key="9">
    <source>
        <dbReference type="ARBA" id="ARBA00023306"/>
    </source>
</evidence>
<keyword evidence="9 10" id="KW-0131">Cell cycle</keyword>
<reference evidence="15" key="1">
    <citation type="journal article" date="2019" name="Int. J. Syst. Evol. Microbiol.">
        <title>The Global Catalogue of Microorganisms (GCM) 10K type strain sequencing project: providing services to taxonomists for standard genome sequencing and annotation.</title>
        <authorList>
            <consortium name="The Broad Institute Genomics Platform"/>
            <consortium name="The Broad Institute Genome Sequencing Center for Infectious Disease"/>
            <person name="Wu L."/>
            <person name="Ma J."/>
        </authorList>
    </citation>
    <scope>NUCLEOTIDE SEQUENCE [LARGE SCALE GENOMIC DNA]</scope>
    <source>
        <strain evidence="15">KCTC 13193</strain>
    </source>
</reference>
<evidence type="ECO:0000256" key="3">
    <source>
        <dbReference type="ARBA" id="ARBA00021907"/>
    </source>
</evidence>
<comment type="similarity">
    <text evidence="2 10">Belongs to the ABC-4 integral membrane protein family. FtsX subfamily.</text>
</comment>
<evidence type="ECO:0000256" key="2">
    <source>
        <dbReference type="ARBA" id="ARBA00007379"/>
    </source>
</evidence>
<keyword evidence="8 10" id="KW-0472">Membrane</keyword>
<dbReference type="InterPro" id="IPR058204">
    <property type="entry name" value="FtsX_firmicutes-type"/>
</dbReference>
<feature type="domain" description="ABC3 transporter permease C-terminal" evidence="12">
    <location>
        <begin position="176"/>
        <end position="296"/>
    </location>
</feature>